<dbReference type="SUPFAM" id="SSF46785">
    <property type="entry name" value="Winged helix' DNA-binding domain"/>
    <property type="match status" value="1"/>
</dbReference>
<dbReference type="InterPro" id="IPR001845">
    <property type="entry name" value="HTH_ArsR_DNA-bd_dom"/>
</dbReference>
<dbReference type="SMART" id="SM00418">
    <property type="entry name" value="HTH_ARSR"/>
    <property type="match status" value="1"/>
</dbReference>
<evidence type="ECO:0000259" key="5">
    <source>
        <dbReference type="PROSITE" id="PS50987"/>
    </source>
</evidence>
<dbReference type="NCBIfam" id="NF033788">
    <property type="entry name" value="HTH_metalloreg"/>
    <property type="match status" value="1"/>
</dbReference>
<evidence type="ECO:0000313" key="6">
    <source>
        <dbReference type="EMBL" id="CAA9473017.1"/>
    </source>
</evidence>
<dbReference type="InterPro" id="IPR036388">
    <property type="entry name" value="WH-like_DNA-bd_sf"/>
</dbReference>
<reference evidence="6" key="1">
    <citation type="submission" date="2020-02" db="EMBL/GenBank/DDBJ databases">
        <authorList>
            <person name="Meier V. D."/>
        </authorList>
    </citation>
    <scope>NUCLEOTIDE SEQUENCE</scope>
    <source>
        <strain evidence="6">AVDCRST_MAG02</strain>
    </source>
</reference>
<dbReference type="InterPro" id="IPR051081">
    <property type="entry name" value="HTH_MetalResp_TranReg"/>
</dbReference>
<dbReference type="EMBL" id="CADCVH010000108">
    <property type="protein sequence ID" value="CAA9473017.1"/>
    <property type="molecule type" value="Genomic_DNA"/>
</dbReference>
<proteinExistence type="predicted"/>
<dbReference type="PROSITE" id="PS50987">
    <property type="entry name" value="HTH_ARSR_2"/>
    <property type="match status" value="1"/>
</dbReference>
<dbReference type="CDD" id="cd00090">
    <property type="entry name" value="HTH_ARSR"/>
    <property type="match status" value="1"/>
</dbReference>
<dbReference type="Pfam" id="PF01022">
    <property type="entry name" value="HTH_5"/>
    <property type="match status" value="1"/>
</dbReference>
<organism evidence="6">
    <name type="scientific">uncultured Rubrobacteraceae bacterium</name>
    <dbReference type="NCBI Taxonomy" id="349277"/>
    <lineage>
        <taxon>Bacteria</taxon>
        <taxon>Bacillati</taxon>
        <taxon>Actinomycetota</taxon>
        <taxon>Rubrobacteria</taxon>
        <taxon>Rubrobacterales</taxon>
        <taxon>Rubrobacteraceae</taxon>
        <taxon>environmental samples</taxon>
    </lineage>
</organism>
<protein>
    <recommendedName>
        <fullName evidence="5">HTH arsR-type domain-containing protein</fullName>
    </recommendedName>
</protein>
<feature type="domain" description="HTH arsR-type" evidence="5">
    <location>
        <begin position="19"/>
        <end position="131"/>
    </location>
</feature>
<feature type="compositionally biased region" description="Basic and acidic residues" evidence="4">
    <location>
        <begin position="13"/>
        <end position="22"/>
    </location>
</feature>
<dbReference type="InterPro" id="IPR011991">
    <property type="entry name" value="ArsR-like_HTH"/>
</dbReference>
<name>A0A6J4RG51_9ACTN</name>
<evidence type="ECO:0000256" key="3">
    <source>
        <dbReference type="ARBA" id="ARBA00023163"/>
    </source>
</evidence>
<feature type="region of interest" description="Disordered" evidence="4">
    <location>
        <begin position="1"/>
        <end position="22"/>
    </location>
</feature>
<evidence type="ECO:0000256" key="1">
    <source>
        <dbReference type="ARBA" id="ARBA00023015"/>
    </source>
</evidence>
<dbReference type="AlphaFoldDB" id="A0A6J4RG51"/>
<dbReference type="Gene3D" id="1.10.10.10">
    <property type="entry name" value="Winged helix-like DNA-binding domain superfamily/Winged helix DNA-binding domain"/>
    <property type="match status" value="1"/>
</dbReference>
<dbReference type="PANTHER" id="PTHR33154:SF18">
    <property type="entry name" value="ARSENICAL RESISTANCE OPERON REPRESSOR"/>
    <property type="match status" value="1"/>
</dbReference>
<accession>A0A6J4RG51</accession>
<dbReference type="GO" id="GO:0003677">
    <property type="term" value="F:DNA binding"/>
    <property type="evidence" value="ECO:0007669"/>
    <property type="project" value="UniProtKB-KW"/>
</dbReference>
<gene>
    <name evidence="6" type="ORF">AVDCRST_MAG02-4224</name>
</gene>
<keyword evidence="2" id="KW-0238">DNA-binding</keyword>
<keyword evidence="3" id="KW-0804">Transcription</keyword>
<dbReference type="InterPro" id="IPR036390">
    <property type="entry name" value="WH_DNA-bd_sf"/>
</dbReference>
<keyword evidence="1" id="KW-0805">Transcription regulation</keyword>
<dbReference type="GO" id="GO:0003700">
    <property type="term" value="F:DNA-binding transcription factor activity"/>
    <property type="evidence" value="ECO:0007669"/>
    <property type="project" value="InterPro"/>
</dbReference>
<evidence type="ECO:0000256" key="2">
    <source>
        <dbReference type="ARBA" id="ARBA00023125"/>
    </source>
</evidence>
<sequence length="142" mass="15331">MRPGLPVVGQGRPADDAGHDEDRVGRLVSLGRALSDPIRVRMLGMMAEGRGCCSLPDCGVPAEDQDAGICVCEFEACFGMGQSKVSYHMKKLKDAGLVREEKRGRWSFYSIDGEEAASLLADAGTFLLVADPDISRISTRRV</sequence>
<dbReference type="PANTHER" id="PTHR33154">
    <property type="entry name" value="TRANSCRIPTIONAL REGULATOR, ARSR FAMILY"/>
    <property type="match status" value="1"/>
</dbReference>
<evidence type="ECO:0000256" key="4">
    <source>
        <dbReference type="SAM" id="MobiDB-lite"/>
    </source>
</evidence>